<dbReference type="EMBL" id="BKCJ010421379">
    <property type="protein sequence ID" value="GFA42298.1"/>
    <property type="molecule type" value="Genomic_DNA"/>
</dbReference>
<proteinExistence type="predicted"/>
<evidence type="ECO:0000313" key="1">
    <source>
        <dbReference type="EMBL" id="GFA42298.1"/>
    </source>
</evidence>
<organism evidence="1">
    <name type="scientific">Tanacetum cinerariifolium</name>
    <name type="common">Dalmatian daisy</name>
    <name type="synonym">Chrysanthemum cinerariifolium</name>
    <dbReference type="NCBI Taxonomy" id="118510"/>
    <lineage>
        <taxon>Eukaryota</taxon>
        <taxon>Viridiplantae</taxon>
        <taxon>Streptophyta</taxon>
        <taxon>Embryophyta</taxon>
        <taxon>Tracheophyta</taxon>
        <taxon>Spermatophyta</taxon>
        <taxon>Magnoliopsida</taxon>
        <taxon>eudicotyledons</taxon>
        <taxon>Gunneridae</taxon>
        <taxon>Pentapetalae</taxon>
        <taxon>asterids</taxon>
        <taxon>campanulids</taxon>
        <taxon>Asterales</taxon>
        <taxon>Asteraceae</taxon>
        <taxon>Asteroideae</taxon>
        <taxon>Anthemideae</taxon>
        <taxon>Anthemidinae</taxon>
        <taxon>Tanacetum</taxon>
    </lineage>
</organism>
<comment type="caution">
    <text evidence="1">The sequence shown here is derived from an EMBL/GenBank/DDBJ whole genome shotgun (WGS) entry which is preliminary data.</text>
</comment>
<reference evidence="1" key="1">
    <citation type="journal article" date="2019" name="Sci. Rep.">
        <title>Draft genome of Tanacetum cinerariifolium, the natural source of mosquito coil.</title>
        <authorList>
            <person name="Yamashiro T."/>
            <person name="Shiraishi A."/>
            <person name="Satake H."/>
            <person name="Nakayama K."/>
        </authorList>
    </citation>
    <scope>NUCLEOTIDE SEQUENCE</scope>
</reference>
<feature type="non-terminal residue" evidence="1">
    <location>
        <position position="217"/>
    </location>
</feature>
<name>A0A699JKC0_TANCI</name>
<sequence>MALKKDVYKKAHNALLLCLDNKVLREVNKEDSPTGVWLKLVTLYMTKSLANKLYLKKKLFTFYMHSGKKLSKNIDEFYKLIGDMANIDVDIDDKDQELMLLTSLASSYDKFMETLLYGRDSLTLDYVLSTLNLRELKKRTNAKGDGQESGMHSEGYDNCDLLMAMSEEMLLEWIIDAGGSYHMMPRMDFLLNFKDFNGGTILLDDNRACVVRGTWKV</sequence>
<dbReference type="AlphaFoldDB" id="A0A699JKC0"/>
<protein>
    <submittedName>
        <fullName evidence="1">Retrovirus-related Pol polyprotein from transposon TNT 1-94</fullName>
    </submittedName>
</protein>
<gene>
    <name evidence="1" type="ORF">Tci_614270</name>
</gene>
<accession>A0A699JKC0</accession>
<dbReference type="Pfam" id="PF14223">
    <property type="entry name" value="Retrotran_gag_2"/>
    <property type="match status" value="1"/>
</dbReference>